<name>N6Y0P1_THASP</name>
<gene>
    <name evidence="6" type="ORF">C665_11391</name>
</gene>
<organism evidence="6 7">
    <name type="scientific">Thauera aminoaromatica S2</name>
    <dbReference type="NCBI Taxonomy" id="1234381"/>
    <lineage>
        <taxon>Bacteria</taxon>
        <taxon>Pseudomonadati</taxon>
        <taxon>Pseudomonadota</taxon>
        <taxon>Betaproteobacteria</taxon>
        <taxon>Rhodocyclales</taxon>
        <taxon>Zoogloeaceae</taxon>
        <taxon>Thauera</taxon>
    </lineage>
</organism>
<evidence type="ECO:0000256" key="1">
    <source>
        <dbReference type="ARBA" id="ARBA00022898"/>
    </source>
</evidence>
<accession>N6Y0P1</accession>
<dbReference type="PANTHER" id="PTHR10146:SF14">
    <property type="entry name" value="PYRIDOXAL PHOSPHATE HOMEOSTASIS PROTEIN"/>
    <property type="match status" value="1"/>
</dbReference>
<dbReference type="InterPro" id="IPR011078">
    <property type="entry name" value="PyrdxlP_homeostasis"/>
</dbReference>
<dbReference type="Gene3D" id="3.20.20.10">
    <property type="entry name" value="Alanine racemase"/>
    <property type="match status" value="1"/>
</dbReference>
<dbReference type="Proteomes" id="UP000013042">
    <property type="component" value="Unassembled WGS sequence"/>
</dbReference>
<feature type="domain" description="Alanine racemase N-terminal" evidence="5">
    <location>
        <begin position="8"/>
        <end position="226"/>
    </location>
</feature>
<dbReference type="RefSeq" id="WP_004309694.1">
    <property type="nucleotide sequence ID" value="NZ_AMXD01000065.1"/>
</dbReference>
<dbReference type="FunFam" id="3.20.20.10:FF:000018">
    <property type="entry name" value="Pyridoxal phosphate homeostasis protein"/>
    <property type="match status" value="1"/>
</dbReference>
<evidence type="ECO:0000256" key="2">
    <source>
        <dbReference type="HAMAP-Rule" id="MF_02087"/>
    </source>
</evidence>
<dbReference type="PROSITE" id="PS01211">
    <property type="entry name" value="UPF0001"/>
    <property type="match status" value="1"/>
</dbReference>
<keyword evidence="1 2" id="KW-0663">Pyridoxal phosphate</keyword>
<comment type="caution">
    <text evidence="6">The sequence shown here is derived from an EMBL/GenBank/DDBJ whole genome shotgun (WGS) entry which is preliminary data.</text>
</comment>
<evidence type="ECO:0000259" key="5">
    <source>
        <dbReference type="Pfam" id="PF01168"/>
    </source>
</evidence>
<evidence type="ECO:0000256" key="3">
    <source>
        <dbReference type="PIRSR" id="PIRSR004848-1"/>
    </source>
</evidence>
<comment type="function">
    <text evidence="2">Pyridoxal 5'-phosphate (PLP)-binding protein, which is involved in PLP homeostasis.</text>
</comment>
<evidence type="ECO:0000256" key="4">
    <source>
        <dbReference type="RuleBase" id="RU004514"/>
    </source>
</evidence>
<dbReference type="CDD" id="cd06824">
    <property type="entry name" value="PLPDE_III_Yggs_like"/>
    <property type="match status" value="1"/>
</dbReference>
<dbReference type="Pfam" id="PF01168">
    <property type="entry name" value="Ala_racemase_N"/>
    <property type="match status" value="1"/>
</dbReference>
<dbReference type="PIRSF" id="PIRSF004848">
    <property type="entry name" value="YBL036c_PLPDEIII"/>
    <property type="match status" value="1"/>
</dbReference>
<comment type="similarity">
    <text evidence="2 4">Belongs to the pyridoxal phosphate-binding protein YggS/PROSC family.</text>
</comment>
<sequence>MTTIAARLDAVRARIAAAARHAGRDPADVKLLAVSKTWPAEAVREAAAAGQRAFGENYVQEGVDKVEALRALGLEWHFIGPLQSNKTRPVANAFDWVHGIDRLKIAERLSAQRDVHLPPLDVCIQVNVSGEDSKSGVAPDEAGALAHAVAALPRLRLRGLMCIPEPSADEAVLRARFAVLRGLYDELRAAGLALDTLSMGMSHDLEPAIAEGASIVRVGTAIFGERARTAPTPTPTA</sequence>
<dbReference type="InterPro" id="IPR001608">
    <property type="entry name" value="Ala_racemase_N"/>
</dbReference>
<proteinExistence type="inferred from homology"/>
<reference evidence="6 7" key="1">
    <citation type="submission" date="2012-09" db="EMBL/GenBank/DDBJ databases">
        <title>Draft Genome Sequences of 6 Strains from Genus Thauera.</title>
        <authorList>
            <person name="Liu B."/>
            <person name="Shapleigh J.P."/>
            <person name="Frostegard A.H."/>
        </authorList>
    </citation>
    <scope>NUCLEOTIDE SEQUENCE [LARGE SCALE GENOMIC DNA]</scope>
    <source>
        <strain evidence="6 7">S2</strain>
    </source>
</reference>
<comment type="cofactor">
    <cofactor evidence="3">
        <name>pyridoxal 5'-phosphate</name>
        <dbReference type="ChEBI" id="CHEBI:597326"/>
    </cofactor>
</comment>
<dbReference type="GO" id="GO:0030170">
    <property type="term" value="F:pyridoxal phosphate binding"/>
    <property type="evidence" value="ECO:0007669"/>
    <property type="project" value="UniProtKB-UniRule"/>
</dbReference>
<dbReference type="SUPFAM" id="SSF51419">
    <property type="entry name" value="PLP-binding barrel"/>
    <property type="match status" value="1"/>
</dbReference>
<evidence type="ECO:0000313" key="7">
    <source>
        <dbReference type="Proteomes" id="UP000013042"/>
    </source>
</evidence>
<dbReference type="EMBL" id="AMXD01000065">
    <property type="protein sequence ID" value="ENO85070.1"/>
    <property type="molecule type" value="Genomic_DNA"/>
</dbReference>
<protein>
    <recommendedName>
        <fullName evidence="2">Pyridoxal phosphate homeostasis protein</fullName>
        <shortName evidence="2">PLP homeostasis protein</shortName>
    </recommendedName>
</protein>
<dbReference type="NCBIfam" id="TIGR00044">
    <property type="entry name" value="YggS family pyridoxal phosphate-dependent enzyme"/>
    <property type="match status" value="1"/>
</dbReference>
<dbReference type="InterPro" id="IPR029066">
    <property type="entry name" value="PLP-binding_barrel"/>
</dbReference>
<dbReference type="PANTHER" id="PTHR10146">
    <property type="entry name" value="PROLINE SYNTHETASE CO-TRANSCRIBED BACTERIAL HOMOLOG PROTEIN"/>
    <property type="match status" value="1"/>
</dbReference>
<evidence type="ECO:0000313" key="6">
    <source>
        <dbReference type="EMBL" id="ENO85070.1"/>
    </source>
</evidence>
<dbReference type="HAMAP" id="MF_02087">
    <property type="entry name" value="PLP_homeostasis"/>
    <property type="match status" value="1"/>
</dbReference>
<feature type="modified residue" description="N6-(pyridoxal phosphate)lysine" evidence="2 3">
    <location>
        <position position="36"/>
    </location>
</feature>
<dbReference type="AlphaFoldDB" id="N6Y0P1"/>